<dbReference type="WBParaSite" id="nRc.2.0.1.t03523-RA">
    <property type="protein sequence ID" value="nRc.2.0.1.t03523-RA"/>
    <property type="gene ID" value="nRc.2.0.1.g03523"/>
</dbReference>
<accession>A0A915HNK3</accession>
<organism evidence="2 3">
    <name type="scientific">Romanomermis culicivorax</name>
    <name type="common">Nematode worm</name>
    <dbReference type="NCBI Taxonomy" id="13658"/>
    <lineage>
        <taxon>Eukaryota</taxon>
        <taxon>Metazoa</taxon>
        <taxon>Ecdysozoa</taxon>
        <taxon>Nematoda</taxon>
        <taxon>Enoplea</taxon>
        <taxon>Dorylaimia</taxon>
        <taxon>Mermithida</taxon>
        <taxon>Mermithoidea</taxon>
        <taxon>Mermithidae</taxon>
        <taxon>Romanomermis</taxon>
    </lineage>
</organism>
<proteinExistence type="predicted"/>
<sequence length="64" mass="7574">MDREKLGSNGRHMVSEDPDSPANLAEYPEEVQDEIKTYWRLIRTNRSTSNLLDHTYNYRWSATD</sequence>
<feature type="region of interest" description="Disordered" evidence="1">
    <location>
        <begin position="1"/>
        <end position="26"/>
    </location>
</feature>
<name>A0A915HNK3_ROMCU</name>
<evidence type="ECO:0000313" key="3">
    <source>
        <dbReference type="WBParaSite" id="nRc.2.0.1.t03523-RA"/>
    </source>
</evidence>
<evidence type="ECO:0000313" key="2">
    <source>
        <dbReference type="Proteomes" id="UP000887565"/>
    </source>
</evidence>
<keyword evidence="2" id="KW-1185">Reference proteome</keyword>
<dbReference type="Proteomes" id="UP000887565">
    <property type="component" value="Unplaced"/>
</dbReference>
<protein>
    <submittedName>
        <fullName evidence="3">Uncharacterized protein</fullName>
    </submittedName>
</protein>
<dbReference type="AlphaFoldDB" id="A0A915HNK3"/>
<evidence type="ECO:0000256" key="1">
    <source>
        <dbReference type="SAM" id="MobiDB-lite"/>
    </source>
</evidence>
<reference evidence="3" key="1">
    <citation type="submission" date="2022-11" db="UniProtKB">
        <authorList>
            <consortium name="WormBaseParasite"/>
        </authorList>
    </citation>
    <scope>IDENTIFICATION</scope>
</reference>